<accession>A0A1X0MJP3</accession>
<keyword evidence="2" id="KW-1185">Reference proteome</keyword>
<dbReference type="RefSeq" id="WP_083186466.1">
    <property type="nucleotide sequence ID" value="NZ_CBCRZR010000065.1"/>
</dbReference>
<dbReference type="EMBL" id="MUIO01000227">
    <property type="protein sequence ID" value="ORC47308.1"/>
    <property type="molecule type" value="Genomic_DNA"/>
</dbReference>
<dbReference type="Proteomes" id="UP000192815">
    <property type="component" value="Unassembled WGS sequence"/>
</dbReference>
<gene>
    <name evidence="1" type="ORF">BZK31_28495</name>
</gene>
<evidence type="ECO:0000313" key="2">
    <source>
        <dbReference type="Proteomes" id="UP000192815"/>
    </source>
</evidence>
<sequence>MTNKNLKNIIDSTVAKIQDLSFVEAFDENVRSDKVFWSKGPSVSIIPLGLQLSGITPAKFLNKEPSSKKNIYKNYFFDDELVGVDIYNSYGELHEREVVKRESEVVFSIRKSIKYEEVFWLETVVLQDDKVIEACRIDSDMEYWAYSYDWQGSKITSLISLASNSAPNTLIKADYGADESLVRLFFTVDGRDVDIYKA</sequence>
<evidence type="ECO:0000313" key="1">
    <source>
        <dbReference type="EMBL" id="ORC47308.1"/>
    </source>
</evidence>
<organism evidence="1 2">
    <name type="scientific">Pseudomonas floridensis</name>
    <dbReference type="NCBI Taxonomy" id="1958950"/>
    <lineage>
        <taxon>Bacteria</taxon>
        <taxon>Pseudomonadati</taxon>
        <taxon>Pseudomonadota</taxon>
        <taxon>Gammaproteobacteria</taxon>
        <taxon>Pseudomonadales</taxon>
        <taxon>Pseudomonadaceae</taxon>
        <taxon>Pseudomonas</taxon>
    </lineage>
</organism>
<reference evidence="2" key="1">
    <citation type="submission" date="2017-02" db="EMBL/GenBank/DDBJ databases">
        <title>Pseudomonas floridae sp. nov., a novel pathogenic bacterial species isolated from tomato.</title>
        <authorList>
            <person name="Timilsina S."/>
            <person name="Vallad G.E."/>
            <person name="Jones J.B."/>
        </authorList>
    </citation>
    <scope>NUCLEOTIDE SEQUENCE [LARGE SCALE GENOMIC DNA]</scope>
    <source>
        <strain evidence="2">GEV388</strain>
    </source>
</reference>
<dbReference type="AlphaFoldDB" id="A0A1X0MJP3"/>
<comment type="caution">
    <text evidence="1">The sequence shown here is derived from an EMBL/GenBank/DDBJ whole genome shotgun (WGS) entry which is preliminary data.</text>
</comment>
<protein>
    <submittedName>
        <fullName evidence="1">Uncharacterized protein</fullName>
    </submittedName>
</protein>
<proteinExistence type="predicted"/>
<name>A0A1X0MJP3_9PSED</name>
<dbReference type="STRING" id="1958950.BZK31_28495"/>
<dbReference type="OrthoDB" id="6895647at2"/>